<feature type="compositionally biased region" description="Basic and acidic residues" evidence="1">
    <location>
        <begin position="467"/>
        <end position="478"/>
    </location>
</feature>
<gene>
    <name evidence="2" type="ORF">TWF696_002739</name>
</gene>
<feature type="region of interest" description="Disordered" evidence="1">
    <location>
        <begin position="113"/>
        <end position="134"/>
    </location>
</feature>
<keyword evidence="3" id="KW-1185">Reference proteome</keyword>
<accession>A0AAV9U013</accession>
<dbReference type="EMBL" id="JAVHNQ010000014">
    <property type="protein sequence ID" value="KAK6332715.1"/>
    <property type="molecule type" value="Genomic_DNA"/>
</dbReference>
<feature type="region of interest" description="Disordered" evidence="1">
    <location>
        <begin position="313"/>
        <end position="333"/>
    </location>
</feature>
<comment type="caution">
    <text evidence="2">The sequence shown here is derived from an EMBL/GenBank/DDBJ whole genome shotgun (WGS) entry which is preliminary data.</text>
</comment>
<evidence type="ECO:0000313" key="2">
    <source>
        <dbReference type="EMBL" id="KAK6332715.1"/>
    </source>
</evidence>
<feature type="compositionally biased region" description="Polar residues" evidence="1">
    <location>
        <begin position="1"/>
        <end position="16"/>
    </location>
</feature>
<proteinExistence type="predicted"/>
<feature type="region of interest" description="Disordered" evidence="1">
    <location>
        <begin position="268"/>
        <end position="298"/>
    </location>
</feature>
<reference evidence="2 3" key="1">
    <citation type="submission" date="2019-10" db="EMBL/GenBank/DDBJ databases">
        <authorList>
            <person name="Palmer J.M."/>
        </authorList>
    </citation>
    <scope>NUCLEOTIDE SEQUENCE [LARGE SCALE GENOMIC DNA]</scope>
    <source>
        <strain evidence="2 3">TWF696</strain>
    </source>
</reference>
<feature type="region of interest" description="Disordered" evidence="1">
    <location>
        <begin position="404"/>
        <end position="479"/>
    </location>
</feature>
<feature type="region of interest" description="Disordered" evidence="1">
    <location>
        <begin position="1"/>
        <end position="90"/>
    </location>
</feature>
<organism evidence="2 3">
    <name type="scientific">Orbilia brochopaga</name>
    <dbReference type="NCBI Taxonomy" id="3140254"/>
    <lineage>
        <taxon>Eukaryota</taxon>
        <taxon>Fungi</taxon>
        <taxon>Dikarya</taxon>
        <taxon>Ascomycota</taxon>
        <taxon>Pezizomycotina</taxon>
        <taxon>Orbiliomycetes</taxon>
        <taxon>Orbiliales</taxon>
        <taxon>Orbiliaceae</taxon>
        <taxon>Orbilia</taxon>
    </lineage>
</organism>
<dbReference type="AlphaFoldDB" id="A0AAV9U013"/>
<evidence type="ECO:0000256" key="1">
    <source>
        <dbReference type="SAM" id="MobiDB-lite"/>
    </source>
</evidence>
<dbReference type="Proteomes" id="UP001375240">
    <property type="component" value="Unassembled WGS sequence"/>
</dbReference>
<protein>
    <submittedName>
        <fullName evidence="2">Uncharacterized protein</fullName>
    </submittedName>
</protein>
<feature type="compositionally biased region" description="Acidic residues" evidence="1">
    <location>
        <begin position="278"/>
        <end position="298"/>
    </location>
</feature>
<feature type="compositionally biased region" description="Gly residues" evidence="1">
    <location>
        <begin position="23"/>
        <end position="39"/>
    </location>
</feature>
<feature type="compositionally biased region" description="Polar residues" evidence="1">
    <location>
        <begin position="243"/>
        <end position="255"/>
    </location>
</feature>
<sequence>MAHQASIETHMSTLPASHTEDGPGPGAGPGAGAGAGAGAGTEDDPFDDFDGVHFAKSTRSSEVPQLLESSKPAAVATAPAKDQPALDGDRGDLVYYPAPVPVMLNLPPKLANARAQGHAPAPLAETPRAKRESLTPFRRSLGLKASHSKADVSSMFDNILDATVASPVLSVAKHSVPNTKAPGNSGHARSTSKLSLIAPRIEDPLPQLQAPGPLPTLSDAEDGPQLPPLGNFLQVTNVGSSTVEGETTMVGSSSAADEFTDGQLRASYYPQSTHSGNEDTEVQEAETGEEEEVADEADDIQFIPATLIAELESRKTQQRARTNKIAGTGETRQVPTLLERDALAEVKHQARKRGPVNLAWQADQNAVEEEEDEVPLGLLFANKLSTRPNEVLRTPGLLAMREAEDNEPLRRRRERLRHNIKDTVDLPAPDPADEEETLGQRRSRLQAAPDAAEEKETLGQRRSRLRQQRDVGGDKPVDQEAAVAVPAGINSMSAVLRSNPQKQSYGTPQEGPPRGLLNPELPYGYQAQQQMHVNIMGHGHAPANRQSLLMQQRKSMLPYQQYDYGVLNRGREHEAGIPFPYAPVNAEYLQHQQALLADQIERWRSSVW</sequence>
<feature type="region of interest" description="Disordered" evidence="1">
    <location>
        <begin position="243"/>
        <end position="262"/>
    </location>
</feature>
<evidence type="ECO:0000313" key="3">
    <source>
        <dbReference type="Proteomes" id="UP001375240"/>
    </source>
</evidence>
<feature type="compositionally biased region" description="Low complexity" evidence="1">
    <location>
        <begin position="204"/>
        <end position="217"/>
    </location>
</feature>
<feature type="region of interest" description="Disordered" evidence="1">
    <location>
        <begin position="204"/>
        <end position="233"/>
    </location>
</feature>
<name>A0AAV9U013_9PEZI</name>